<keyword evidence="2" id="KW-1185">Reference proteome</keyword>
<evidence type="ECO:0000313" key="1">
    <source>
        <dbReference type="EMBL" id="KAK2972443.1"/>
    </source>
</evidence>
<dbReference type="AlphaFoldDB" id="A0AA88QST1"/>
<dbReference type="Proteomes" id="UP001187471">
    <property type="component" value="Unassembled WGS sequence"/>
</dbReference>
<accession>A0AA88QST1</accession>
<reference evidence="1" key="1">
    <citation type="submission" date="2022-12" db="EMBL/GenBank/DDBJ databases">
        <title>Draft genome assemblies for two species of Escallonia (Escalloniales).</title>
        <authorList>
            <person name="Chanderbali A."/>
            <person name="Dervinis C."/>
            <person name="Anghel I."/>
            <person name="Soltis D."/>
            <person name="Soltis P."/>
            <person name="Zapata F."/>
        </authorList>
    </citation>
    <scope>NUCLEOTIDE SEQUENCE</scope>
    <source>
        <strain evidence="1">UCBG92.1500</strain>
        <tissue evidence="1">Leaf</tissue>
    </source>
</reference>
<evidence type="ECO:0000313" key="2">
    <source>
        <dbReference type="Proteomes" id="UP001187471"/>
    </source>
</evidence>
<protein>
    <submittedName>
        <fullName evidence="1">Uncharacterized protein</fullName>
    </submittedName>
</protein>
<proteinExistence type="predicted"/>
<dbReference type="EMBL" id="JAVXUO010002523">
    <property type="protein sequence ID" value="KAK2972443.1"/>
    <property type="molecule type" value="Genomic_DNA"/>
</dbReference>
<organism evidence="1 2">
    <name type="scientific">Escallonia rubra</name>
    <dbReference type="NCBI Taxonomy" id="112253"/>
    <lineage>
        <taxon>Eukaryota</taxon>
        <taxon>Viridiplantae</taxon>
        <taxon>Streptophyta</taxon>
        <taxon>Embryophyta</taxon>
        <taxon>Tracheophyta</taxon>
        <taxon>Spermatophyta</taxon>
        <taxon>Magnoliopsida</taxon>
        <taxon>eudicotyledons</taxon>
        <taxon>Gunneridae</taxon>
        <taxon>Pentapetalae</taxon>
        <taxon>asterids</taxon>
        <taxon>campanulids</taxon>
        <taxon>Escalloniales</taxon>
        <taxon>Escalloniaceae</taxon>
        <taxon>Escallonia</taxon>
    </lineage>
</organism>
<comment type="caution">
    <text evidence="1">The sequence shown here is derived from an EMBL/GenBank/DDBJ whole genome shotgun (WGS) entry which is preliminary data.</text>
</comment>
<dbReference type="Pfam" id="PF14223">
    <property type="entry name" value="Retrotran_gag_2"/>
    <property type="match status" value="1"/>
</dbReference>
<dbReference type="PANTHER" id="PTHR35317:SF28">
    <property type="entry name" value="ZINC FINGER, CCHC-TYPE, RIBONUCLEASE H-LIKE DOMAIN, GAG-PRE-INTEGRASE DOMAIN PROTEIN-RELATED"/>
    <property type="match status" value="1"/>
</dbReference>
<sequence>MVLQRGSLKWSNREGLQGSVLQAATTNKAWDTLENVFKGIDKVKKVRLQNLRAKFESLQMKDSETNFYYISRVLLVVNQLKRNGEEMEDS</sequence>
<name>A0AA88QST1_9ASTE</name>
<gene>
    <name evidence="1" type="ORF">RJ640_003869</name>
</gene>
<dbReference type="PANTHER" id="PTHR35317">
    <property type="entry name" value="OS04G0629600 PROTEIN"/>
    <property type="match status" value="1"/>
</dbReference>